<comment type="similarity">
    <text evidence="1">Belongs to the BlaI transcriptional regulatory family.</text>
</comment>
<evidence type="ECO:0000256" key="3">
    <source>
        <dbReference type="ARBA" id="ARBA00023125"/>
    </source>
</evidence>
<dbReference type="Gene3D" id="1.10.10.10">
    <property type="entry name" value="Winged helix-like DNA-binding domain superfamily/Winged helix DNA-binding domain"/>
    <property type="match status" value="1"/>
</dbReference>
<proteinExistence type="inferred from homology"/>
<name>A0A6J7GCE6_9ZZZZ</name>
<dbReference type="InterPro" id="IPR005650">
    <property type="entry name" value="BlaI_family"/>
</dbReference>
<protein>
    <submittedName>
        <fullName evidence="5">Unannotated protein</fullName>
    </submittedName>
</protein>
<evidence type="ECO:0000256" key="1">
    <source>
        <dbReference type="ARBA" id="ARBA00011046"/>
    </source>
</evidence>
<keyword evidence="4" id="KW-0804">Transcription</keyword>
<keyword evidence="3" id="KW-0238">DNA-binding</keyword>
<dbReference type="AlphaFoldDB" id="A0A6J7GCE6"/>
<dbReference type="InterPro" id="IPR036388">
    <property type="entry name" value="WH-like_DNA-bd_sf"/>
</dbReference>
<dbReference type="Pfam" id="PF03965">
    <property type="entry name" value="Penicillinase_R"/>
    <property type="match status" value="1"/>
</dbReference>
<sequence length="120" mass="13269">MQGLGGLEAEVMNVLWSIERPLSVHDVVEAVTETSGRLPAYTTILTVVTHLHRKGWVQREKRSRAFYYAPSSSRAEATAHALRALLDDSGNTDAVLLHIAKTVTDPEFDALRRGRADESL</sequence>
<gene>
    <name evidence="5" type="ORF">UFOPK3472_02545</name>
</gene>
<accession>A0A6J7GCE6</accession>
<evidence type="ECO:0000256" key="2">
    <source>
        <dbReference type="ARBA" id="ARBA00023015"/>
    </source>
</evidence>
<dbReference type="GO" id="GO:0045892">
    <property type="term" value="P:negative regulation of DNA-templated transcription"/>
    <property type="evidence" value="ECO:0007669"/>
    <property type="project" value="InterPro"/>
</dbReference>
<evidence type="ECO:0000313" key="5">
    <source>
        <dbReference type="EMBL" id="CAB4902675.1"/>
    </source>
</evidence>
<dbReference type="SUPFAM" id="SSF46785">
    <property type="entry name" value="Winged helix' DNA-binding domain"/>
    <property type="match status" value="1"/>
</dbReference>
<evidence type="ECO:0000256" key="4">
    <source>
        <dbReference type="ARBA" id="ARBA00023163"/>
    </source>
</evidence>
<dbReference type="GO" id="GO:0003677">
    <property type="term" value="F:DNA binding"/>
    <property type="evidence" value="ECO:0007669"/>
    <property type="project" value="UniProtKB-KW"/>
</dbReference>
<organism evidence="5">
    <name type="scientific">freshwater metagenome</name>
    <dbReference type="NCBI Taxonomy" id="449393"/>
    <lineage>
        <taxon>unclassified sequences</taxon>
        <taxon>metagenomes</taxon>
        <taxon>ecological metagenomes</taxon>
    </lineage>
</organism>
<dbReference type="InterPro" id="IPR036390">
    <property type="entry name" value="WH_DNA-bd_sf"/>
</dbReference>
<dbReference type="EMBL" id="CAFBLX010000195">
    <property type="protein sequence ID" value="CAB4902675.1"/>
    <property type="molecule type" value="Genomic_DNA"/>
</dbReference>
<reference evidence="5" key="1">
    <citation type="submission" date="2020-05" db="EMBL/GenBank/DDBJ databases">
        <authorList>
            <person name="Chiriac C."/>
            <person name="Salcher M."/>
            <person name="Ghai R."/>
            <person name="Kavagutti S V."/>
        </authorList>
    </citation>
    <scope>NUCLEOTIDE SEQUENCE</scope>
</reference>
<keyword evidence="2" id="KW-0805">Transcription regulation</keyword>